<gene>
    <name evidence="2" type="ORF">LARI1_G006810</name>
</gene>
<feature type="transmembrane region" description="Helical" evidence="1">
    <location>
        <begin position="241"/>
        <end position="264"/>
    </location>
</feature>
<feature type="transmembrane region" description="Helical" evidence="1">
    <location>
        <begin position="325"/>
        <end position="348"/>
    </location>
</feature>
<evidence type="ECO:0000313" key="3">
    <source>
        <dbReference type="Proteomes" id="UP000469559"/>
    </source>
</evidence>
<proteinExistence type="predicted"/>
<dbReference type="EMBL" id="QGMF01000465">
    <property type="protein sequence ID" value="TVY15682.1"/>
    <property type="molecule type" value="Genomic_DNA"/>
</dbReference>
<keyword evidence="1" id="KW-0812">Transmembrane</keyword>
<feature type="transmembrane region" description="Helical" evidence="1">
    <location>
        <begin position="301"/>
        <end position="319"/>
    </location>
</feature>
<feature type="transmembrane region" description="Helical" evidence="1">
    <location>
        <begin position="96"/>
        <end position="113"/>
    </location>
</feature>
<dbReference type="OrthoDB" id="5394254at2759"/>
<organism evidence="2 3">
    <name type="scientific">Lachnellula arida</name>
    <dbReference type="NCBI Taxonomy" id="1316785"/>
    <lineage>
        <taxon>Eukaryota</taxon>
        <taxon>Fungi</taxon>
        <taxon>Dikarya</taxon>
        <taxon>Ascomycota</taxon>
        <taxon>Pezizomycotina</taxon>
        <taxon>Leotiomycetes</taxon>
        <taxon>Helotiales</taxon>
        <taxon>Lachnaceae</taxon>
        <taxon>Lachnellula</taxon>
    </lineage>
</organism>
<accession>A0A8T9BBT0</accession>
<feature type="transmembrane region" description="Helical" evidence="1">
    <location>
        <begin position="194"/>
        <end position="221"/>
    </location>
</feature>
<dbReference type="AlphaFoldDB" id="A0A8T9BBT0"/>
<evidence type="ECO:0000256" key="1">
    <source>
        <dbReference type="SAM" id="Phobius"/>
    </source>
</evidence>
<dbReference type="Proteomes" id="UP000469559">
    <property type="component" value="Unassembled WGS sequence"/>
</dbReference>
<keyword evidence="3" id="KW-1185">Reference proteome</keyword>
<name>A0A8T9BBT0_9HELO</name>
<evidence type="ECO:0000313" key="2">
    <source>
        <dbReference type="EMBL" id="TVY15682.1"/>
    </source>
</evidence>
<protein>
    <submittedName>
        <fullName evidence="2">Uncharacterized protein</fullName>
    </submittedName>
</protein>
<comment type="caution">
    <text evidence="2">The sequence shown here is derived from an EMBL/GenBank/DDBJ whole genome shotgun (WGS) entry which is preliminary data.</text>
</comment>
<feature type="non-terminal residue" evidence="2">
    <location>
        <position position="351"/>
    </location>
</feature>
<keyword evidence="1" id="KW-1133">Transmembrane helix</keyword>
<sequence length="351" mass="38237">HSTKIPLPLPHTNPPLRNYRTPVIASMTRTVKEKALAVVKDGEAPVRTSTLPPFVRFPLVVLLSFTLSGFLHSLSAPYTGLELAAVSRRLERWDEVVGLVGWRGIELALGWWGGYDGYDLAALSLLSHGPPLYLLSTFYSIRTSTVLNSLLIDVLTTYIPFRLLRSLSPAHTASPYSNISVPNREILTDTTVQAVTTLLAASIYSVTLYSAYVTYLPLYLATYFEGIPTIEYAYRATPFTLLPLSLVLGLAAKSFIFTPAAVIVDKRQREFDPSKASFEETVRWNVWGYGDKTKVVIKRTAALALLSGVNTFVQSWVTIEGVEPLGAAAYAGIWVVAAAISGVALGVVGAV</sequence>
<feature type="transmembrane region" description="Helical" evidence="1">
    <location>
        <begin position="133"/>
        <end position="155"/>
    </location>
</feature>
<reference evidence="2 3" key="1">
    <citation type="submission" date="2018-05" db="EMBL/GenBank/DDBJ databases">
        <title>Whole genome sequencing for identification of molecular markers to develop diagnostic detection tools for the regulated plant pathogen Lachnellula willkommii.</title>
        <authorList>
            <person name="Giroux E."/>
            <person name="Bilodeau G."/>
        </authorList>
    </citation>
    <scope>NUCLEOTIDE SEQUENCE [LARGE SCALE GENOMIC DNA]</scope>
    <source>
        <strain evidence="2 3">CBS 203.66</strain>
    </source>
</reference>
<feature type="transmembrane region" description="Helical" evidence="1">
    <location>
        <begin position="54"/>
        <end position="75"/>
    </location>
</feature>
<keyword evidence="1" id="KW-0472">Membrane</keyword>